<keyword evidence="3" id="KW-1185">Reference proteome</keyword>
<organism evidence="1">
    <name type="scientific">Brachypodium distachyon</name>
    <name type="common">Purple false brome</name>
    <name type="synonym">Trachynia distachya</name>
    <dbReference type="NCBI Taxonomy" id="15368"/>
    <lineage>
        <taxon>Eukaryota</taxon>
        <taxon>Viridiplantae</taxon>
        <taxon>Streptophyta</taxon>
        <taxon>Embryophyta</taxon>
        <taxon>Tracheophyta</taxon>
        <taxon>Spermatophyta</taxon>
        <taxon>Magnoliopsida</taxon>
        <taxon>Liliopsida</taxon>
        <taxon>Poales</taxon>
        <taxon>Poaceae</taxon>
        <taxon>BOP clade</taxon>
        <taxon>Pooideae</taxon>
        <taxon>Stipodae</taxon>
        <taxon>Brachypodieae</taxon>
        <taxon>Brachypodium</taxon>
    </lineage>
</organism>
<dbReference type="InParanoid" id="A0A2K2CTJ7"/>
<dbReference type="EnsemblPlants" id="PNT65350">
    <property type="protein sequence ID" value="PNT65350"/>
    <property type="gene ID" value="BRADI_4g41014v3"/>
</dbReference>
<reference evidence="1" key="2">
    <citation type="submission" date="2017-06" db="EMBL/GenBank/DDBJ databases">
        <title>WGS assembly of Brachypodium distachyon.</title>
        <authorList>
            <consortium name="The International Brachypodium Initiative"/>
            <person name="Lucas S."/>
            <person name="Harmon-Smith M."/>
            <person name="Lail K."/>
            <person name="Tice H."/>
            <person name="Grimwood J."/>
            <person name="Bruce D."/>
            <person name="Barry K."/>
            <person name="Shu S."/>
            <person name="Lindquist E."/>
            <person name="Wang M."/>
            <person name="Pitluck S."/>
            <person name="Vogel J.P."/>
            <person name="Garvin D.F."/>
            <person name="Mockler T.C."/>
            <person name="Schmutz J."/>
            <person name="Rokhsar D."/>
            <person name="Bevan M.W."/>
        </authorList>
    </citation>
    <scope>NUCLEOTIDE SEQUENCE</scope>
    <source>
        <strain evidence="1">Bd21</strain>
    </source>
</reference>
<protein>
    <submittedName>
        <fullName evidence="1 2">Uncharacterized protein</fullName>
    </submittedName>
</protein>
<sequence length="140" mass="15748">MEGVGDPAVHSWVETMDVEVEQQGAMVDAEEVHGAVEQQGVMVDAAEVHGAVEQNDHDVVEEDQVDVEELEDDFERLHASIQGFFEKVDRIFADQDEISARFKYLYSTQLPRVEHFQNSNLPPLRHTPTKINATATSMIV</sequence>
<gene>
    <name evidence="1" type="ORF">BRADI_4g41014v3</name>
</gene>
<dbReference type="EMBL" id="CM000883">
    <property type="protein sequence ID" value="PNT65350.1"/>
    <property type="molecule type" value="Genomic_DNA"/>
</dbReference>
<evidence type="ECO:0000313" key="3">
    <source>
        <dbReference type="Proteomes" id="UP000008810"/>
    </source>
</evidence>
<reference evidence="2" key="3">
    <citation type="submission" date="2018-08" db="UniProtKB">
        <authorList>
            <consortium name="EnsemblPlants"/>
        </authorList>
    </citation>
    <scope>IDENTIFICATION</scope>
    <source>
        <strain evidence="2">cv. Bd21</strain>
    </source>
</reference>
<evidence type="ECO:0000313" key="1">
    <source>
        <dbReference type="EMBL" id="PNT65350.1"/>
    </source>
</evidence>
<name>A0A2K2CTJ7_BRADI</name>
<proteinExistence type="predicted"/>
<dbReference type="Gramene" id="PNT65350">
    <property type="protein sequence ID" value="PNT65350"/>
    <property type="gene ID" value="BRADI_4g41014v3"/>
</dbReference>
<reference evidence="1 2" key="1">
    <citation type="journal article" date="2010" name="Nature">
        <title>Genome sequencing and analysis of the model grass Brachypodium distachyon.</title>
        <authorList>
            <consortium name="International Brachypodium Initiative"/>
        </authorList>
    </citation>
    <scope>NUCLEOTIDE SEQUENCE [LARGE SCALE GENOMIC DNA]</scope>
    <source>
        <strain evidence="1 2">Bd21</strain>
    </source>
</reference>
<dbReference type="AlphaFoldDB" id="A0A2K2CTJ7"/>
<evidence type="ECO:0000313" key="2">
    <source>
        <dbReference type="EnsemblPlants" id="PNT65350"/>
    </source>
</evidence>
<accession>A0A2K2CTJ7</accession>
<dbReference type="Proteomes" id="UP000008810">
    <property type="component" value="Chromosome 4"/>
</dbReference>